<proteinExistence type="predicted"/>
<name>A0A091IT15_EGRGA</name>
<organism evidence="1 2">
    <name type="scientific">Egretta garzetta</name>
    <name type="common">Little egret</name>
    <dbReference type="NCBI Taxonomy" id="188379"/>
    <lineage>
        <taxon>Eukaryota</taxon>
        <taxon>Metazoa</taxon>
        <taxon>Chordata</taxon>
        <taxon>Craniata</taxon>
        <taxon>Vertebrata</taxon>
        <taxon>Euteleostomi</taxon>
        <taxon>Archelosauria</taxon>
        <taxon>Archosauria</taxon>
        <taxon>Dinosauria</taxon>
        <taxon>Saurischia</taxon>
        <taxon>Theropoda</taxon>
        <taxon>Coelurosauria</taxon>
        <taxon>Aves</taxon>
        <taxon>Neognathae</taxon>
        <taxon>Neoaves</taxon>
        <taxon>Aequornithes</taxon>
        <taxon>Pelecaniformes</taxon>
        <taxon>Ardeidae</taxon>
        <taxon>Egretta</taxon>
    </lineage>
</organism>
<evidence type="ECO:0000313" key="1">
    <source>
        <dbReference type="EMBL" id="KFP10575.1"/>
    </source>
</evidence>
<feature type="non-terminal residue" evidence="1">
    <location>
        <position position="1"/>
    </location>
</feature>
<accession>A0A091IT15</accession>
<dbReference type="AlphaFoldDB" id="A0A091IT15"/>
<gene>
    <name evidence="1" type="ORF">Z169_00743</name>
</gene>
<reference evidence="1 2" key="1">
    <citation type="submission" date="2014-04" db="EMBL/GenBank/DDBJ databases">
        <title>Genome evolution of avian class.</title>
        <authorList>
            <person name="Zhang G."/>
            <person name="Li C."/>
        </authorList>
    </citation>
    <scope>NUCLEOTIDE SEQUENCE [LARGE SCALE GENOMIC DNA]</scope>
    <source>
        <strain evidence="1">BGI_Z169</strain>
    </source>
</reference>
<evidence type="ECO:0008006" key="3">
    <source>
        <dbReference type="Google" id="ProtNLM"/>
    </source>
</evidence>
<keyword evidence="2" id="KW-1185">Reference proteome</keyword>
<protein>
    <recommendedName>
        <fullName evidence="3">Nidogen G2 beta-barrel domain-containing protein</fullName>
    </recommendedName>
</protein>
<dbReference type="EMBL" id="KK500820">
    <property type="protein sequence ID" value="KFP10575.1"/>
    <property type="molecule type" value="Genomic_DNA"/>
</dbReference>
<evidence type="ECO:0000313" key="2">
    <source>
        <dbReference type="Proteomes" id="UP000053119"/>
    </source>
</evidence>
<dbReference type="Proteomes" id="UP000053119">
    <property type="component" value="Unassembled WGS sequence"/>
</dbReference>
<sequence>NGFNLKQGRFRLDIRKKFFTMRVVKHWNRLPREVVEAPSLETFKVRLDGALSNLI</sequence>
<feature type="non-terminal residue" evidence="1">
    <location>
        <position position="55"/>
    </location>
</feature>